<feature type="compositionally biased region" description="Low complexity" evidence="5">
    <location>
        <begin position="307"/>
        <end position="316"/>
    </location>
</feature>
<evidence type="ECO:0000259" key="7">
    <source>
        <dbReference type="Pfam" id="PF15624"/>
    </source>
</evidence>
<dbReference type="Pfam" id="PF15624">
    <property type="entry name" value="Mif2_N"/>
    <property type="match status" value="1"/>
</dbReference>
<dbReference type="Gene3D" id="2.60.120.10">
    <property type="entry name" value="Jelly Rolls"/>
    <property type="match status" value="1"/>
</dbReference>
<dbReference type="Proteomes" id="UP001583186">
    <property type="component" value="Unassembled WGS sequence"/>
</dbReference>
<dbReference type="EMBL" id="JAWCUI010000001">
    <property type="protein sequence ID" value="KAL1903396.1"/>
    <property type="molecule type" value="Genomic_DNA"/>
</dbReference>
<dbReference type="InterPro" id="IPR014710">
    <property type="entry name" value="RmlC-like_jellyroll"/>
</dbReference>
<gene>
    <name evidence="8" type="primary">MIF2</name>
    <name evidence="8" type="ORF">Sste5346_000022</name>
</gene>
<evidence type="ECO:0000256" key="4">
    <source>
        <dbReference type="ARBA" id="ARBA00023242"/>
    </source>
</evidence>
<feature type="compositionally biased region" description="Basic and acidic residues" evidence="5">
    <location>
        <begin position="415"/>
        <end position="427"/>
    </location>
</feature>
<feature type="compositionally biased region" description="Low complexity" evidence="5">
    <location>
        <begin position="388"/>
        <end position="399"/>
    </location>
</feature>
<organism evidence="8 9">
    <name type="scientific">Sporothrix stenoceras</name>
    <dbReference type="NCBI Taxonomy" id="5173"/>
    <lineage>
        <taxon>Eukaryota</taxon>
        <taxon>Fungi</taxon>
        <taxon>Dikarya</taxon>
        <taxon>Ascomycota</taxon>
        <taxon>Pezizomycotina</taxon>
        <taxon>Sordariomycetes</taxon>
        <taxon>Sordariomycetidae</taxon>
        <taxon>Ophiostomatales</taxon>
        <taxon>Ophiostomataceae</taxon>
        <taxon>Sporothrix</taxon>
    </lineage>
</organism>
<reference evidence="8 9" key="1">
    <citation type="journal article" date="2024" name="IMA Fungus">
        <title>IMA Genome - F19 : A genome assembly and annotation guide to empower mycologists, including annotated draft genome sequences of Ceratocystis pirilliformis, Diaporthe australafricana, Fusarium ophioides, Paecilomyces lecythidis, and Sporothrix stenoceras.</title>
        <authorList>
            <person name="Aylward J."/>
            <person name="Wilson A.M."/>
            <person name="Visagie C.M."/>
            <person name="Spraker J."/>
            <person name="Barnes I."/>
            <person name="Buitendag C."/>
            <person name="Ceriani C."/>
            <person name="Del Mar Angel L."/>
            <person name="du Plessis D."/>
            <person name="Fuchs T."/>
            <person name="Gasser K."/>
            <person name="Kramer D."/>
            <person name="Li W."/>
            <person name="Munsamy K."/>
            <person name="Piso A."/>
            <person name="Price J.L."/>
            <person name="Sonnekus B."/>
            <person name="Thomas C."/>
            <person name="van der Nest A."/>
            <person name="van Dijk A."/>
            <person name="van Heerden A."/>
            <person name="van Vuuren N."/>
            <person name="Yilmaz N."/>
            <person name="Duong T.A."/>
            <person name="van der Merwe N.A."/>
            <person name="Wingfield M.J."/>
            <person name="Wingfield B.D."/>
        </authorList>
    </citation>
    <scope>NUCLEOTIDE SEQUENCE [LARGE SCALE GENOMIC DNA]</scope>
    <source>
        <strain evidence="8 9">CMW 5346</strain>
    </source>
</reference>
<evidence type="ECO:0000256" key="2">
    <source>
        <dbReference type="ARBA" id="ARBA00010291"/>
    </source>
</evidence>
<dbReference type="SUPFAM" id="SSF51182">
    <property type="entry name" value="RmlC-like cupins"/>
    <property type="match status" value="1"/>
</dbReference>
<dbReference type="CDD" id="cd06993">
    <property type="entry name" value="cupin_CENP-C_C"/>
    <property type="match status" value="1"/>
</dbReference>
<feature type="compositionally biased region" description="Gly residues" evidence="5">
    <location>
        <begin position="495"/>
        <end position="508"/>
    </location>
</feature>
<dbReference type="InterPro" id="IPR025974">
    <property type="entry name" value="Mif2/CENP-C_cupin"/>
</dbReference>
<feature type="region of interest" description="Disordered" evidence="5">
    <location>
        <begin position="488"/>
        <end position="535"/>
    </location>
</feature>
<feature type="region of interest" description="Disordered" evidence="5">
    <location>
        <begin position="1"/>
        <end position="432"/>
    </location>
</feature>
<feature type="domain" description="Mif2/CENP-C cupin" evidence="6">
    <location>
        <begin position="584"/>
        <end position="668"/>
    </location>
</feature>
<feature type="domain" description="Mif2 N-terminal" evidence="7">
    <location>
        <begin position="18"/>
        <end position="178"/>
    </location>
</feature>
<feature type="compositionally biased region" description="Polar residues" evidence="5">
    <location>
        <begin position="157"/>
        <end position="169"/>
    </location>
</feature>
<feature type="region of interest" description="Disordered" evidence="5">
    <location>
        <begin position="444"/>
        <end position="466"/>
    </location>
</feature>
<dbReference type="Pfam" id="PF11699">
    <property type="entry name" value="CENP-C_C"/>
    <property type="match status" value="1"/>
</dbReference>
<comment type="similarity">
    <text evidence="2">Belongs to the CENP-C/MIF2 family.</text>
</comment>
<keyword evidence="4" id="KW-0539">Nucleus</keyword>
<comment type="caution">
    <text evidence="8">The sequence shown here is derived from an EMBL/GenBank/DDBJ whole genome shotgun (WGS) entry which is preliminary data.</text>
</comment>
<feature type="compositionally biased region" description="Basic and acidic residues" evidence="5">
    <location>
        <begin position="17"/>
        <end position="26"/>
    </location>
</feature>
<dbReference type="InterPro" id="IPR028929">
    <property type="entry name" value="Mif2_N"/>
</dbReference>
<dbReference type="PANTHER" id="PTHR16684">
    <property type="entry name" value="CENTROMERE PROTEIN C"/>
    <property type="match status" value="1"/>
</dbReference>
<evidence type="ECO:0000256" key="1">
    <source>
        <dbReference type="ARBA" id="ARBA00004123"/>
    </source>
</evidence>
<dbReference type="InterPro" id="IPR011051">
    <property type="entry name" value="RmlC_Cupin_sf"/>
</dbReference>
<evidence type="ECO:0000256" key="3">
    <source>
        <dbReference type="ARBA" id="ARBA00023125"/>
    </source>
</evidence>
<evidence type="ECO:0000313" key="8">
    <source>
        <dbReference type="EMBL" id="KAL1903396.1"/>
    </source>
</evidence>
<sequence>MAPPWGGGRRSTQTSEHIYKLGERGRKTGVTLRDTGVRDEHGMEPIDNIFSSPTKGNSDDDDAEEEEDDEDGEEEDEEEGEEADDDDDDDDENGEAPMDLTTGSGLDPAAMINGQGAFGARRSPAKTLFGSPAVRGSASKKTAAIRQNPVLRPPSSPTSTAIHETSSPSKPVKRRLDYGKNSAANAQRRPFTLAPPNGANAVRRRVLQDEEEDDDDEEESNILNSGHVDEDSMQMVGGPDAYDENVDPNPVEDELPARPAAQVKRRAGRPPGKGKSPATKSPAALKTLPPGPQQIPSSVPKAKRGRPAAAPEAAAQDPEDEPQNTKRRKVAAAPAAEEGPKPKGRPRGRPGAAAKPAPIIEEEPQEEQPEEPAEDTAPKKRGRKRKSSGVGAATAAAAAVPRGPPLPKSRGLVVRRREMEEGGDLVKTRSGRSSFRPLAFWRNEHVEFDPADVQEDGSGGRKTKNNSKFLLPTIKDIVRVEDEVLTRSYGHGSSRRGGGGGGRGGGAAKRGRRRRQSGDDDGDDEPDRDAWEANPGKVSGDIVVWYPEHELDPPALGQNVEMTSAEIALSNAAIQTHEVRGGTFRFVKTLSLPFFGTGMVDMPPGSEKKLKNSRKMHMTFFVHYGQVLVKVNESEFRIAKGGMWSVPRGNYYSITNDKDYSARVFFAQGCEILAPVELDEDTGNQ</sequence>
<feature type="compositionally biased region" description="Low complexity" evidence="5">
    <location>
        <begin position="349"/>
        <end position="359"/>
    </location>
</feature>
<feature type="compositionally biased region" description="Acidic residues" evidence="5">
    <location>
        <begin position="59"/>
        <end position="94"/>
    </location>
</feature>
<feature type="compositionally biased region" description="Acidic residues" evidence="5">
    <location>
        <begin position="360"/>
        <end position="374"/>
    </location>
</feature>
<accession>A0ABR3ZRU3</accession>
<protein>
    <submittedName>
        <fullName evidence="8">Mitotic fidelity of chromosome transmission-related protein</fullName>
    </submittedName>
</protein>
<evidence type="ECO:0000259" key="6">
    <source>
        <dbReference type="Pfam" id="PF11699"/>
    </source>
</evidence>
<dbReference type="InterPro" id="IPR028386">
    <property type="entry name" value="CENP-C/Mif2/cnp3"/>
</dbReference>
<name>A0ABR3ZRU3_9PEZI</name>
<feature type="compositionally biased region" description="Acidic residues" evidence="5">
    <location>
        <begin position="241"/>
        <end position="254"/>
    </location>
</feature>
<keyword evidence="9" id="KW-1185">Reference proteome</keyword>
<evidence type="ECO:0000313" key="9">
    <source>
        <dbReference type="Proteomes" id="UP001583186"/>
    </source>
</evidence>
<proteinExistence type="inferred from homology"/>
<feature type="compositionally biased region" description="Acidic residues" evidence="5">
    <location>
        <begin position="209"/>
        <end position="220"/>
    </location>
</feature>
<keyword evidence="3" id="KW-0238">DNA-binding</keyword>
<comment type="subcellular location">
    <subcellularLocation>
        <location evidence="1">Nucleus</location>
    </subcellularLocation>
</comment>
<feature type="compositionally biased region" description="Basic and acidic residues" evidence="5">
    <location>
        <begin position="35"/>
        <end position="44"/>
    </location>
</feature>
<dbReference type="PANTHER" id="PTHR16684:SF11">
    <property type="entry name" value="CENTROMERE PROTEIN C"/>
    <property type="match status" value="1"/>
</dbReference>
<evidence type="ECO:0000256" key="5">
    <source>
        <dbReference type="SAM" id="MobiDB-lite"/>
    </source>
</evidence>